<protein>
    <submittedName>
        <fullName evidence="2">Aminoglycoside phosphotransferase (APT) family kinase protein</fullName>
    </submittedName>
</protein>
<organism evidence="2 3">
    <name type="scientific">Actinopolymorpha pittospori</name>
    <dbReference type="NCBI Taxonomy" id="648752"/>
    <lineage>
        <taxon>Bacteria</taxon>
        <taxon>Bacillati</taxon>
        <taxon>Actinomycetota</taxon>
        <taxon>Actinomycetes</taxon>
        <taxon>Propionibacteriales</taxon>
        <taxon>Actinopolymorphaceae</taxon>
        <taxon>Actinopolymorpha</taxon>
    </lineage>
</organism>
<dbReference type="GO" id="GO:0016301">
    <property type="term" value="F:kinase activity"/>
    <property type="evidence" value="ECO:0007669"/>
    <property type="project" value="UniProtKB-KW"/>
</dbReference>
<dbReference type="InterPro" id="IPR002575">
    <property type="entry name" value="Aminoglycoside_PTrfase"/>
</dbReference>
<dbReference type="AlphaFoldDB" id="A0A927RD96"/>
<reference evidence="2" key="1">
    <citation type="submission" date="2020-10" db="EMBL/GenBank/DDBJ databases">
        <title>Sequencing the genomes of 1000 actinobacteria strains.</title>
        <authorList>
            <person name="Klenk H.-P."/>
        </authorList>
    </citation>
    <scope>NUCLEOTIDE SEQUENCE</scope>
    <source>
        <strain evidence="2">DSM 45354</strain>
    </source>
</reference>
<gene>
    <name evidence="2" type="ORF">HEB94_008985</name>
</gene>
<dbReference type="PANTHER" id="PTHR21310:SF15">
    <property type="entry name" value="AMINOGLYCOSIDE PHOSPHOTRANSFERASE DOMAIN-CONTAINING PROTEIN"/>
    <property type="match status" value="1"/>
</dbReference>
<dbReference type="InterPro" id="IPR011009">
    <property type="entry name" value="Kinase-like_dom_sf"/>
</dbReference>
<dbReference type="RefSeq" id="WP_192755238.1">
    <property type="nucleotide sequence ID" value="NZ_BAABJL010000091.1"/>
</dbReference>
<dbReference type="SUPFAM" id="SSF56112">
    <property type="entry name" value="Protein kinase-like (PK-like)"/>
    <property type="match status" value="1"/>
</dbReference>
<evidence type="ECO:0000313" key="3">
    <source>
        <dbReference type="Proteomes" id="UP000638648"/>
    </source>
</evidence>
<proteinExistence type="predicted"/>
<dbReference type="PANTHER" id="PTHR21310">
    <property type="entry name" value="AMINOGLYCOSIDE PHOSPHOTRANSFERASE-RELATED-RELATED"/>
    <property type="match status" value="1"/>
</dbReference>
<comment type="caution">
    <text evidence="2">The sequence shown here is derived from an EMBL/GenBank/DDBJ whole genome shotgun (WGS) entry which is preliminary data.</text>
</comment>
<keyword evidence="3" id="KW-1185">Reference proteome</keyword>
<dbReference type="EMBL" id="JADBEM010000001">
    <property type="protein sequence ID" value="MBE1612137.1"/>
    <property type="molecule type" value="Genomic_DNA"/>
</dbReference>
<dbReference type="InterPro" id="IPR051678">
    <property type="entry name" value="AGP_Transferase"/>
</dbReference>
<sequence>MPDGADASNSLADDVNVIAAHYGVSAADVTPVPQQGQVNLTVFLGQDLVLRIPRKPVHEGLLAKEAAVIPLAQSAGVPTATLVSYDASRKTVDVPYMILERVHGPTLGEFGYEPGASVRTHASLAEILAVLHELRRNDIGSIAGVSEPSEFAAERLVESLVKAGELGRIQARWLTDWFAFLETQGASIAESVLLHGDVSPSNLIVDGKGQVAAIIDWGKAGWGDPVRDFLYLPVRALPGLLSGYRSATQSRGSTSDICSEGRSLEARALWYQLFWALAKLRGKPSTSEKRHWSAPRQARFFEILRFVSTAHPSPWSELLKGPVS</sequence>
<name>A0A927RD96_9ACTN</name>
<dbReference type="Gene3D" id="3.90.1200.10">
    <property type="match status" value="1"/>
</dbReference>
<evidence type="ECO:0000313" key="2">
    <source>
        <dbReference type="EMBL" id="MBE1612137.1"/>
    </source>
</evidence>
<dbReference type="Pfam" id="PF01636">
    <property type="entry name" value="APH"/>
    <property type="match status" value="1"/>
</dbReference>
<keyword evidence="2" id="KW-0808">Transferase</keyword>
<keyword evidence="2" id="KW-0418">Kinase</keyword>
<dbReference type="Proteomes" id="UP000638648">
    <property type="component" value="Unassembled WGS sequence"/>
</dbReference>
<evidence type="ECO:0000259" key="1">
    <source>
        <dbReference type="Pfam" id="PF01636"/>
    </source>
</evidence>
<feature type="domain" description="Aminoglycoside phosphotransferase" evidence="1">
    <location>
        <begin position="34"/>
        <end position="232"/>
    </location>
</feature>
<accession>A0A927RD96</accession>